<accession>A0A2V3PL93</accession>
<dbReference type="InterPro" id="IPR052514">
    <property type="entry name" value="SAM-dependent_MTase"/>
</dbReference>
<dbReference type="PANTHER" id="PTHR34203:SF15">
    <property type="entry name" value="SLL1173 PROTEIN"/>
    <property type="match status" value="1"/>
</dbReference>
<sequence>MISNLKKKIFKHLDFENYLRLHQRGFFFMYNTSLLKFSDSYKYHYYIKNLINKGDVVLDIGANLGYYSIPFAKQVGKSGKVHSVEPIKVFNKIFNEIAKKYDNIILYPFALGTEEKLIQLVSSPQTGYFRTGLPHVYDSVKDGDLSSSEFSFEAQMKIPSKLFGSLDRIDYIKCDIEGFEYLVLSEMKEVIRRHKPKVQVEVWGQNEKTIKELFDEMGYTPFKLNKNKLVSLNSNSSKIEGDYIFIHKQQASNVI</sequence>
<dbReference type="SUPFAM" id="SSF53335">
    <property type="entry name" value="S-adenosyl-L-methionine-dependent methyltransferases"/>
    <property type="match status" value="1"/>
</dbReference>
<evidence type="ECO:0000259" key="1">
    <source>
        <dbReference type="Pfam" id="PF05050"/>
    </source>
</evidence>
<reference evidence="2 3" key="1">
    <citation type="submission" date="2018-03" db="EMBL/GenBank/DDBJ databases">
        <title>Genomic Encyclopedia of Archaeal and Bacterial Type Strains, Phase II (KMG-II): from individual species to whole genera.</title>
        <authorList>
            <person name="Goeker M."/>
        </authorList>
    </citation>
    <scope>NUCLEOTIDE SEQUENCE [LARGE SCALE GENOMIC DNA]</scope>
    <source>
        <strain evidence="2 3">DSM 100214</strain>
    </source>
</reference>
<keyword evidence="3" id="KW-1185">Reference proteome</keyword>
<feature type="domain" description="Methyltransferase FkbM" evidence="1">
    <location>
        <begin position="59"/>
        <end position="217"/>
    </location>
</feature>
<dbReference type="AlphaFoldDB" id="A0A2V3PL93"/>
<comment type="caution">
    <text evidence="2">The sequence shown here is derived from an EMBL/GenBank/DDBJ whole genome shotgun (WGS) entry which is preliminary data.</text>
</comment>
<dbReference type="InterPro" id="IPR029063">
    <property type="entry name" value="SAM-dependent_MTases_sf"/>
</dbReference>
<keyword evidence="2" id="KW-0489">Methyltransferase</keyword>
<keyword evidence="2" id="KW-0808">Transferase</keyword>
<proteinExistence type="predicted"/>
<organism evidence="2 3">
    <name type="scientific">Dysgonomonas alginatilytica</name>
    <dbReference type="NCBI Taxonomy" id="1605892"/>
    <lineage>
        <taxon>Bacteria</taxon>
        <taxon>Pseudomonadati</taxon>
        <taxon>Bacteroidota</taxon>
        <taxon>Bacteroidia</taxon>
        <taxon>Bacteroidales</taxon>
        <taxon>Dysgonomonadaceae</taxon>
        <taxon>Dysgonomonas</taxon>
    </lineage>
</organism>
<dbReference type="EMBL" id="QICL01000020">
    <property type="protein sequence ID" value="PXV62357.1"/>
    <property type="molecule type" value="Genomic_DNA"/>
</dbReference>
<dbReference type="NCBIfam" id="TIGR01444">
    <property type="entry name" value="fkbM_fam"/>
    <property type="match status" value="1"/>
</dbReference>
<evidence type="ECO:0000313" key="3">
    <source>
        <dbReference type="Proteomes" id="UP000247973"/>
    </source>
</evidence>
<dbReference type="OrthoDB" id="9812600at2"/>
<dbReference type="Gene3D" id="3.40.50.150">
    <property type="entry name" value="Vaccinia Virus protein VP39"/>
    <property type="match status" value="1"/>
</dbReference>
<gene>
    <name evidence="2" type="ORF">CLV62_12045</name>
</gene>
<dbReference type="GO" id="GO:0008168">
    <property type="term" value="F:methyltransferase activity"/>
    <property type="evidence" value="ECO:0007669"/>
    <property type="project" value="UniProtKB-KW"/>
</dbReference>
<evidence type="ECO:0000313" key="2">
    <source>
        <dbReference type="EMBL" id="PXV62357.1"/>
    </source>
</evidence>
<dbReference type="Proteomes" id="UP000247973">
    <property type="component" value="Unassembled WGS sequence"/>
</dbReference>
<name>A0A2V3PL93_9BACT</name>
<dbReference type="GO" id="GO:0032259">
    <property type="term" value="P:methylation"/>
    <property type="evidence" value="ECO:0007669"/>
    <property type="project" value="UniProtKB-KW"/>
</dbReference>
<dbReference type="PANTHER" id="PTHR34203">
    <property type="entry name" value="METHYLTRANSFERASE, FKBM FAMILY PROTEIN"/>
    <property type="match status" value="1"/>
</dbReference>
<protein>
    <submittedName>
        <fullName evidence="2">FkbM family methyltransferase</fullName>
    </submittedName>
</protein>
<dbReference type="Pfam" id="PF05050">
    <property type="entry name" value="Methyltransf_21"/>
    <property type="match status" value="1"/>
</dbReference>
<dbReference type="InterPro" id="IPR006342">
    <property type="entry name" value="FkbM_mtfrase"/>
</dbReference>